<dbReference type="SUPFAM" id="SSF50952">
    <property type="entry name" value="Soluble quinoprotein glucose dehydrogenase"/>
    <property type="match status" value="1"/>
</dbReference>
<protein>
    <submittedName>
        <fullName evidence="1">Uncharacterized protein</fullName>
    </submittedName>
</protein>
<evidence type="ECO:0000313" key="1">
    <source>
        <dbReference type="EMBL" id="PYI10929.1"/>
    </source>
</evidence>
<keyword evidence="2" id="KW-1185">Reference proteome</keyword>
<sequence>MTADTNSDDVPTCHGQDADLWQGPRNAYSTATTTCGSTPTCGSFQKTAPTSSIASQRAVRENRVHTWLSCRLVTMIWTSTGSDISSYNGCMVVCPAHATRFGRFNSTHARWTSAPPVPCLVRGHYLVSAFAVDEETGCAVSPDGRFLYIAVSVSNEVQVWAIGGDGMLLPTGHTVTIPRPNTIIVVDQAGA</sequence>
<dbReference type="SUPFAM" id="SSF50974">
    <property type="entry name" value="Nitrous oxide reductase, N-terminal domain"/>
    <property type="match status" value="1"/>
</dbReference>
<evidence type="ECO:0000313" key="2">
    <source>
        <dbReference type="Proteomes" id="UP000248423"/>
    </source>
</evidence>
<dbReference type="EMBL" id="KZ826319">
    <property type="protein sequence ID" value="PYI10929.1"/>
    <property type="molecule type" value="Genomic_DNA"/>
</dbReference>
<dbReference type="STRING" id="1448318.A0A319F5B4"/>
<dbReference type="OrthoDB" id="9972196at2759"/>
<gene>
    <name evidence="1" type="ORF">BO78DRAFT_382820</name>
</gene>
<dbReference type="InterPro" id="IPR015943">
    <property type="entry name" value="WD40/YVTN_repeat-like_dom_sf"/>
</dbReference>
<dbReference type="Gene3D" id="2.130.10.10">
    <property type="entry name" value="YVTN repeat-like/Quinoprotein amine dehydrogenase"/>
    <property type="match status" value="1"/>
</dbReference>
<dbReference type="AlphaFoldDB" id="A0A319F5B4"/>
<reference evidence="1 2" key="1">
    <citation type="submission" date="2018-02" db="EMBL/GenBank/DDBJ databases">
        <title>The genomes of Aspergillus section Nigri reveals drivers in fungal speciation.</title>
        <authorList>
            <consortium name="DOE Joint Genome Institute"/>
            <person name="Vesth T.C."/>
            <person name="Nybo J."/>
            <person name="Theobald S."/>
            <person name="Brandl J."/>
            <person name="Frisvad J.C."/>
            <person name="Nielsen K.F."/>
            <person name="Lyhne E.K."/>
            <person name="Kogle M.E."/>
            <person name="Kuo A."/>
            <person name="Riley R."/>
            <person name="Clum A."/>
            <person name="Nolan M."/>
            <person name="Lipzen A."/>
            <person name="Salamov A."/>
            <person name="Henrissat B."/>
            <person name="Wiebenga A."/>
            <person name="De vries R.P."/>
            <person name="Grigoriev I.V."/>
            <person name="Mortensen U.H."/>
            <person name="Andersen M.R."/>
            <person name="Baker S.E."/>
        </authorList>
    </citation>
    <scope>NUCLEOTIDE SEQUENCE [LARGE SCALE GENOMIC DNA]</scope>
    <source>
        <strain evidence="1 2">CBS 121057</strain>
    </source>
</reference>
<organism evidence="1 2">
    <name type="scientific">Aspergillus sclerotiicarbonarius (strain CBS 121057 / IBT 28362)</name>
    <dbReference type="NCBI Taxonomy" id="1448318"/>
    <lineage>
        <taxon>Eukaryota</taxon>
        <taxon>Fungi</taxon>
        <taxon>Dikarya</taxon>
        <taxon>Ascomycota</taxon>
        <taxon>Pezizomycotina</taxon>
        <taxon>Eurotiomycetes</taxon>
        <taxon>Eurotiomycetidae</taxon>
        <taxon>Eurotiales</taxon>
        <taxon>Aspergillaceae</taxon>
        <taxon>Aspergillus</taxon>
        <taxon>Aspergillus subgen. Circumdati</taxon>
    </lineage>
</organism>
<dbReference type="VEuPathDB" id="FungiDB:BO78DRAFT_382820"/>
<name>A0A319F5B4_ASPSB</name>
<dbReference type="Proteomes" id="UP000248423">
    <property type="component" value="Unassembled WGS sequence"/>
</dbReference>
<dbReference type="InterPro" id="IPR011041">
    <property type="entry name" value="Quinoprot_gluc/sorb_DH_b-prop"/>
</dbReference>
<accession>A0A319F5B4</accession>
<proteinExistence type="predicted"/>
<dbReference type="InterPro" id="IPR011045">
    <property type="entry name" value="N2O_reductase_N"/>
</dbReference>